<proteinExistence type="predicted"/>
<dbReference type="Proteomes" id="UP001172680">
    <property type="component" value="Unassembled WGS sequence"/>
</dbReference>
<dbReference type="EMBL" id="JAPDRP010000014">
    <property type="protein sequence ID" value="KAJ9641817.1"/>
    <property type="molecule type" value="Genomic_DNA"/>
</dbReference>
<evidence type="ECO:0000313" key="2">
    <source>
        <dbReference type="Proteomes" id="UP001172680"/>
    </source>
</evidence>
<sequence>MKRRRSERNLTNGSAEAAKSDHPSVPKGDVNGQPNGASEETDSNLAITKASTPPSRRGKRPKLVVEAPQVDSADVTPGLGTPASPSAQNLDEAPPSDVLRDAAQEAAKNPKRLPGRRRAPHADINIEANLRRQLQLKTAYRSVVKALKPVLAELAQRSLDDLQNEPTAHEKVDQYHAVKAALDNQLKERLATLERTREVKLARIQRQYDGEYIVRKKACEMAVRDLQEDHLLRCKNQLLTINRGAATANDEEATEDEDDLVPHLRGMQYPNQQTGYLPEKFDSRSRWFIKTQELWQQSEKDIAFRQEWRAFLEKNQEDFNRAAVENVEDFAEFDTSDREYATAVWNVNELAEAANVAQEELSRAGRVVPNSEATALQALAALAESASPAVPVSLLVRASPAPVATPRLAKAKIQATPGSVGSTPMQLASSSSSPVKGEDPTARRKVSSIDEIQQAAGKDLAVNGITGPPDIPLSVKSTSNRIMDLLNKDPDQTDHSEKSTAPSRPTITPSHKVAKEVQQPEANAPPLDTQQHTVDAPNQTANGAPHAEDRRIEKPISGFWSTVNLASHRTPRRPPSPDKNPIAKLRQLSQALFSRKTPEKSEEGRARSPVRRDFNGKTKINFQQALADNEAKVTESLVDLPGIVSGELALPYLSNTNPQEVHLREHVPYSGPPLPPQPPGGPPLAPAPAPQPPPGYHYQGPHPPQSYDAYGRPIAPYPPQAQPAPYPAPQQQLNPFLAAVPHPPIPPPPQQTYPLQPPYHPAYGPPQPAYQQPGTAPQPQPQPAPAPPSQPYHQQPPPPPQPYHQNQHPSPYSGPQYGGQRILPAGYSDPRHPPLIAAAPPYQGGGHGPAFSQQQHQQGQHGGHGDGMAGDGAGGEREARGMRARVAGGEVWERGV</sequence>
<reference evidence="1" key="1">
    <citation type="submission" date="2022-10" db="EMBL/GenBank/DDBJ databases">
        <title>Culturing micro-colonial fungi from biological soil crusts in the Mojave desert and describing Neophaeococcomyces mojavensis, and introducing the new genera and species Taxawa tesnikishii.</title>
        <authorList>
            <person name="Kurbessoian T."/>
            <person name="Stajich J.E."/>
        </authorList>
    </citation>
    <scope>NUCLEOTIDE SEQUENCE</scope>
    <source>
        <strain evidence="1">JES_115</strain>
    </source>
</reference>
<keyword evidence="2" id="KW-1185">Reference proteome</keyword>
<evidence type="ECO:0000313" key="1">
    <source>
        <dbReference type="EMBL" id="KAJ9641817.1"/>
    </source>
</evidence>
<accession>A0ACC2Z399</accession>
<comment type="caution">
    <text evidence="1">The sequence shown here is derived from an EMBL/GenBank/DDBJ whole genome shotgun (WGS) entry which is preliminary data.</text>
</comment>
<gene>
    <name evidence="1" type="ORF">H2199_005030</name>
</gene>
<name>A0ACC2Z399_9PEZI</name>
<organism evidence="1 2">
    <name type="scientific">Coniosporium tulheliwenetii</name>
    <dbReference type="NCBI Taxonomy" id="3383036"/>
    <lineage>
        <taxon>Eukaryota</taxon>
        <taxon>Fungi</taxon>
        <taxon>Dikarya</taxon>
        <taxon>Ascomycota</taxon>
        <taxon>Pezizomycotina</taxon>
        <taxon>Dothideomycetes</taxon>
        <taxon>Dothideomycetes incertae sedis</taxon>
        <taxon>Coniosporium</taxon>
    </lineage>
</organism>
<protein>
    <submittedName>
        <fullName evidence="1">Uncharacterized protein</fullName>
    </submittedName>
</protein>